<keyword evidence="3" id="KW-0808">Transferase</keyword>
<dbReference type="GO" id="GO:0003677">
    <property type="term" value="F:DNA binding"/>
    <property type="evidence" value="ECO:0007669"/>
    <property type="project" value="UniProtKB-KW"/>
</dbReference>
<name>A0A382MR05_9ZZZZ</name>
<keyword evidence="5" id="KW-0235">DNA replication</keyword>
<feature type="non-terminal residue" evidence="10">
    <location>
        <position position="1"/>
    </location>
</feature>
<evidence type="ECO:0000259" key="9">
    <source>
        <dbReference type="Pfam" id="PF03175"/>
    </source>
</evidence>
<evidence type="ECO:0000256" key="8">
    <source>
        <dbReference type="ARBA" id="ARBA00049244"/>
    </source>
</evidence>
<dbReference type="SUPFAM" id="SSF56672">
    <property type="entry name" value="DNA/RNA polymerases"/>
    <property type="match status" value="1"/>
</dbReference>
<sequence>KNLSYCLCEFKFPKSVKYPSMPVRTEYGLIFPREGKSYCCGPELILARKLKAKIDIEHGFVLPMDTKTYPYLEFVRECRKRRNQYDKETLENMFWKEIGNSTYGKTAQGLRKKNVFDTRSGETETLKASKITNPFIASQITSLVRAVVSEQLNKLPDDVEVCNVTTDGFLSTLPHEKLKSITNGTLSRHFGKFAKEVTGTPGVLEIKHEARQVMGWRTRGQLTVESEGEKPIILAKGGIKAPTAVKEEANEWILTQFLNRTPDTKYTVEYIRSIRSIYGEELDATNITLNRRLSMEYDWKRKPLPESACMRKMRDQSVWPVCSSPMA</sequence>
<comment type="catalytic activity">
    <reaction evidence="8">
        <text>DNA(n) + a 2'-deoxyribonucleoside 5'-triphosphate = DNA(n+1) + diphosphate</text>
        <dbReference type="Rhea" id="RHEA:22508"/>
        <dbReference type="Rhea" id="RHEA-COMP:17339"/>
        <dbReference type="Rhea" id="RHEA-COMP:17340"/>
        <dbReference type="ChEBI" id="CHEBI:33019"/>
        <dbReference type="ChEBI" id="CHEBI:61560"/>
        <dbReference type="ChEBI" id="CHEBI:173112"/>
        <dbReference type="EC" id="2.7.7.7"/>
    </reaction>
</comment>
<evidence type="ECO:0000256" key="2">
    <source>
        <dbReference type="ARBA" id="ARBA00012417"/>
    </source>
</evidence>
<keyword evidence="4" id="KW-0548">Nucleotidyltransferase</keyword>
<comment type="similarity">
    <text evidence="1">Belongs to the DNA polymerase type-B family.</text>
</comment>
<organism evidence="10">
    <name type="scientific">marine metagenome</name>
    <dbReference type="NCBI Taxonomy" id="408172"/>
    <lineage>
        <taxon>unclassified sequences</taxon>
        <taxon>metagenomes</taxon>
        <taxon>ecological metagenomes</taxon>
    </lineage>
</organism>
<dbReference type="GO" id="GO:0003887">
    <property type="term" value="F:DNA-directed DNA polymerase activity"/>
    <property type="evidence" value="ECO:0007669"/>
    <property type="project" value="UniProtKB-KW"/>
</dbReference>
<dbReference type="GO" id="GO:0006260">
    <property type="term" value="P:DNA replication"/>
    <property type="evidence" value="ECO:0007669"/>
    <property type="project" value="UniProtKB-KW"/>
</dbReference>
<keyword evidence="6" id="KW-0239">DNA-directed DNA polymerase</keyword>
<evidence type="ECO:0000256" key="4">
    <source>
        <dbReference type="ARBA" id="ARBA00022695"/>
    </source>
</evidence>
<dbReference type="AlphaFoldDB" id="A0A382MR05"/>
<dbReference type="InterPro" id="IPR043502">
    <property type="entry name" value="DNA/RNA_pol_sf"/>
</dbReference>
<keyword evidence="7" id="KW-0238">DNA-binding</keyword>
<evidence type="ECO:0000256" key="5">
    <source>
        <dbReference type="ARBA" id="ARBA00022705"/>
    </source>
</evidence>
<evidence type="ECO:0000313" key="10">
    <source>
        <dbReference type="EMBL" id="SVC50878.1"/>
    </source>
</evidence>
<feature type="domain" description="DNA-directed DNA polymerase family B mitochondria/virus" evidence="9">
    <location>
        <begin position="4"/>
        <end position="136"/>
    </location>
</feature>
<dbReference type="EMBL" id="UINC01095082">
    <property type="protein sequence ID" value="SVC50878.1"/>
    <property type="molecule type" value="Genomic_DNA"/>
</dbReference>
<evidence type="ECO:0000256" key="6">
    <source>
        <dbReference type="ARBA" id="ARBA00022932"/>
    </source>
</evidence>
<dbReference type="EC" id="2.7.7.7" evidence="2"/>
<dbReference type="GO" id="GO:0000166">
    <property type="term" value="F:nucleotide binding"/>
    <property type="evidence" value="ECO:0007669"/>
    <property type="project" value="InterPro"/>
</dbReference>
<protein>
    <recommendedName>
        <fullName evidence="2">DNA-directed DNA polymerase</fullName>
        <ecNumber evidence="2">2.7.7.7</ecNumber>
    </recommendedName>
</protein>
<evidence type="ECO:0000256" key="1">
    <source>
        <dbReference type="ARBA" id="ARBA00005755"/>
    </source>
</evidence>
<proteinExistence type="inferred from homology"/>
<reference evidence="10" key="1">
    <citation type="submission" date="2018-05" db="EMBL/GenBank/DDBJ databases">
        <authorList>
            <person name="Lanie J.A."/>
            <person name="Ng W.-L."/>
            <person name="Kazmierczak K.M."/>
            <person name="Andrzejewski T.M."/>
            <person name="Davidsen T.M."/>
            <person name="Wayne K.J."/>
            <person name="Tettelin H."/>
            <person name="Glass J.I."/>
            <person name="Rusch D."/>
            <person name="Podicherti R."/>
            <person name="Tsui H.-C.T."/>
            <person name="Winkler M.E."/>
        </authorList>
    </citation>
    <scope>NUCLEOTIDE SEQUENCE</scope>
</reference>
<dbReference type="InterPro" id="IPR004868">
    <property type="entry name" value="DNA-dir_DNA_pol_B_mt/vir"/>
</dbReference>
<dbReference type="Pfam" id="PF03175">
    <property type="entry name" value="DNA_pol_B_2"/>
    <property type="match status" value="1"/>
</dbReference>
<evidence type="ECO:0000256" key="7">
    <source>
        <dbReference type="ARBA" id="ARBA00023125"/>
    </source>
</evidence>
<evidence type="ECO:0000256" key="3">
    <source>
        <dbReference type="ARBA" id="ARBA00022679"/>
    </source>
</evidence>
<accession>A0A382MR05</accession>
<gene>
    <name evidence="10" type="ORF">METZ01_LOCUS303732</name>
</gene>